<reference evidence="1 2" key="1">
    <citation type="submission" date="2010-08" db="EMBL/GenBank/DDBJ databases">
        <title>Complete sequence of Clostridium cellulovorans 743B.</title>
        <authorList>
            <consortium name="US DOE Joint Genome Institute"/>
            <person name="Lucas S."/>
            <person name="Copeland A."/>
            <person name="Lapidus A."/>
            <person name="Cheng J.-F."/>
            <person name="Bruce D."/>
            <person name="Goodwin L."/>
            <person name="Pitluck S."/>
            <person name="Chertkov O."/>
            <person name="Detter J.C."/>
            <person name="Han C."/>
            <person name="Tapia R."/>
            <person name="Land M."/>
            <person name="Hauser L."/>
            <person name="Chang Y.-J."/>
            <person name="Jeffries C."/>
            <person name="Kyrpides N."/>
            <person name="Ivanova N."/>
            <person name="Mikhailova N."/>
            <person name="Hemme C.L."/>
            <person name="Woyke T."/>
        </authorList>
    </citation>
    <scope>NUCLEOTIDE SEQUENCE [LARGE SCALE GENOMIC DNA]</scope>
    <source>
        <strain evidence="2">ATCC 35296 / DSM 3052 / OCM 3 / 743B</strain>
    </source>
</reference>
<organism evidence="1 2">
    <name type="scientific">Clostridium cellulovorans (strain ATCC 35296 / DSM 3052 / OCM 3 / 743B)</name>
    <dbReference type="NCBI Taxonomy" id="573061"/>
    <lineage>
        <taxon>Bacteria</taxon>
        <taxon>Bacillati</taxon>
        <taxon>Bacillota</taxon>
        <taxon>Clostridia</taxon>
        <taxon>Eubacteriales</taxon>
        <taxon>Clostridiaceae</taxon>
        <taxon>Clostridium</taxon>
    </lineage>
</organism>
<dbReference type="eggNOG" id="ENOG50342A7">
    <property type="taxonomic scope" value="Bacteria"/>
</dbReference>
<protein>
    <submittedName>
        <fullName evidence="1">Uncharacterized protein</fullName>
    </submittedName>
</protein>
<dbReference type="EMBL" id="CP002160">
    <property type="protein sequence ID" value="ADL50592.1"/>
    <property type="molecule type" value="Genomic_DNA"/>
</dbReference>
<sequence>MGNMLQESLGNFACSELNYMDNKIHVWHFYCEERYADFLQGSKCWGGQGLFNTDEILEFNKLNDDTLVIVQHDGIETARYKYVPIFKATMEYKKKNCDGKKENRTLTFTIRKSVYDNKVNLIDTDKNSLDFYDVEAVKRHFKETYGTYKLTEWSIYLG</sequence>
<dbReference type="OrthoDB" id="9803913at2"/>
<dbReference type="AlphaFoldDB" id="D9SSJ5"/>
<name>D9SSJ5_CLOC7</name>
<evidence type="ECO:0000313" key="1">
    <source>
        <dbReference type="EMBL" id="ADL50592.1"/>
    </source>
</evidence>
<gene>
    <name evidence="1" type="ordered locus">Clocel_0822</name>
</gene>
<dbReference type="Proteomes" id="UP000002730">
    <property type="component" value="Chromosome"/>
</dbReference>
<dbReference type="STRING" id="573061.Clocel_0822"/>
<proteinExistence type="predicted"/>
<keyword evidence="2" id="KW-1185">Reference proteome</keyword>
<evidence type="ECO:0000313" key="2">
    <source>
        <dbReference type="Proteomes" id="UP000002730"/>
    </source>
</evidence>
<dbReference type="HOGENOM" id="CLU_1765073_0_0_9"/>
<accession>D9SSJ5</accession>
<dbReference type="KEGG" id="ccb:Clocel_0822"/>